<feature type="compositionally biased region" description="Basic and acidic residues" evidence="1">
    <location>
        <begin position="181"/>
        <end position="192"/>
    </location>
</feature>
<dbReference type="EMBL" id="CP030074">
    <property type="protein sequence ID" value="AWW43113.1"/>
    <property type="molecule type" value="Genomic_DNA"/>
</dbReference>
<accession>A0A2Z4JEZ6</accession>
<geneLocation type="plasmid" evidence="2 3">
    <name>unnamed1</name>
</geneLocation>
<dbReference type="RefSeq" id="WP_112443004.1">
    <property type="nucleotide sequence ID" value="NZ_CP030074.1"/>
</dbReference>
<keyword evidence="3" id="KW-1185">Reference proteome</keyword>
<keyword evidence="2" id="KW-0614">Plasmid</keyword>
<evidence type="ECO:0000256" key="1">
    <source>
        <dbReference type="SAM" id="MobiDB-lite"/>
    </source>
</evidence>
<gene>
    <name evidence="2" type="ORF">DN051_41565</name>
</gene>
<feature type="region of interest" description="Disordered" evidence="1">
    <location>
        <begin position="177"/>
        <end position="201"/>
    </location>
</feature>
<dbReference type="Proteomes" id="UP000249616">
    <property type="component" value="Plasmid unnamed1"/>
</dbReference>
<dbReference type="PROSITE" id="PS51257">
    <property type="entry name" value="PROKAR_LIPOPROTEIN"/>
    <property type="match status" value="1"/>
</dbReference>
<reference evidence="3" key="1">
    <citation type="submission" date="2018-06" db="EMBL/GenBank/DDBJ databases">
        <authorList>
            <person name="Li K."/>
        </authorList>
    </citation>
    <scope>NUCLEOTIDE SEQUENCE [LARGE SCALE GENOMIC DNA]</scope>
    <source>
        <strain evidence="3">ZFG47</strain>
        <plasmid evidence="3">unnamed1</plasmid>
    </source>
</reference>
<name>A0A2Z4JEZ6_9ACTN</name>
<dbReference type="AlphaFoldDB" id="A0A2Z4JEZ6"/>
<organism evidence="2 3">
    <name type="scientific">Streptomyces cadmiisoli</name>
    <dbReference type="NCBI Taxonomy" id="2184053"/>
    <lineage>
        <taxon>Bacteria</taxon>
        <taxon>Bacillati</taxon>
        <taxon>Actinomycetota</taxon>
        <taxon>Actinomycetes</taxon>
        <taxon>Kitasatosporales</taxon>
        <taxon>Streptomycetaceae</taxon>
        <taxon>Streptomyces</taxon>
        <taxon>Streptomyces aurantiacus group</taxon>
    </lineage>
</organism>
<evidence type="ECO:0000313" key="2">
    <source>
        <dbReference type="EMBL" id="AWW43113.1"/>
    </source>
</evidence>
<protein>
    <recommendedName>
        <fullName evidence="4">GerMN domain-containing protein</fullName>
    </recommendedName>
</protein>
<proteinExistence type="predicted"/>
<dbReference type="KEGG" id="scad:DN051_41565"/>
<evidence type="ECO:0000313" key="3">
    <source>
        <dbReference type="Proteomes" id="UP000249616"/>
    </source>
</evidence>
<evidence type="ECO:0008006" key="4">
    <source>
        <dbReference type="Google" id="ProtNLM"/>
    </source>
</evidence>
<sequence>MRGTRASCRRIAAALPVALLLAGCGIQRTGVVEAGGPATIEMPRDRRAAMLLFFRSPDGGLSPVSRPNFQGSAADLAQNEVPPRFAEKAIMALLAGPKGADETAAGLSTSLPRATGGESVGVKPVSETEALARVPVALDELDDTALRQLICTIAYAVDDDGRALVRMTGTYDSAASGSCDLDVKGGTEREAVGTRPPTTTG</sequence>